<feature type="transmembrane region" description="Helical" evidence="1">
    <location>
        <begin position="452"/>
        <end position="475"/>
    </location>
</feature>
<feature type="transmembrane region" description="Helical" evidence="1">
    <location>
        <begin position="35"/>
        <end position="59"/>
    </location>
</feature>
<feature type="transmembrane region" description="Helical" evidence="1">
    <location>
        <begin position="79"/>
        <end position="97"/>
    </location>
</feature>
<keyword evidence="3" id="KW-1185">Reference proteome</keyword>
<feature type="transmembrane region" description="Helical" evidence="1">
    <location>
        <begin position="223"/>
        <end position="248"/>
    </location>
</feature>
<sequence>MTAEPVTAVADRAAPVRPVPVRRLRRWVRARRRAAGIEGSAGTIYLAFMTVVIAVALVGQKATGVVWPHHPAPLADAGAVRPLALLALLPLALFALLRRSGPLAVSRADLGWLFLTPVSRRALLAPGALAGLAGAAVVGAAGAAVAVGRFAARPVHPVTLAAVLPAGAAFGLVVALAAAWSQRYGRLGRVLDVVAGVVAVALAGLAAGVWQPTTGVAVPSGPAAAAPVLAGLAAILLLSALVATVRLLDGLPAHLVRDATETRGSYLDAAVAVEPSFAVDAGQRRYWRSRALRSVRLRRVPAWALPMQHDLLVLRRRPARLLLLAVGTLGPAVATAGPRWLPAVVTFGGALAAATTTVDAVRRDSAQPALLRLLGLTGRQALTGRLAAPVALAAVWAAAALSITGLLGDLPAGPWWALGLALGPAVAVAAVRRARVGNVRHDLMPIETPMGSLATGPLLWLLSGLDLLVLLGAPALLTLLRGVAPDWQTVLVQAALSIGGLVFYLSRADRLDSRL</sequence>
<dbReference type="InterPro" id="IPR046264">
    <property type="entry name" value="DUF6297"/>
</dbReference>
<keyword evidence="1" id="KW-0812">Transmembrane</keyword>
<accession>A0ABV6NRM1</accession>
<reference evidence="2 3" key="1">
    <citation type="submission" date="2024-09" db="EMBL/GenBank/DDBJ databases">
        <authorList>
            <person name="Sun Q."/>
            <person name="Mori K."/>
        </authorList>
    </citation>
    <scope>NUCLEOTIDE SEQUENCE [LARGE SCALE GENOMIC DNA]</scope>
    <source>
        <strain evidence="2 3">TBRC 2205</strain>
    </source>
</reference>
<gene>
    <name evidence="2" type="ORF">ACFFHU_04465</name>
</gene>
<keyword evidence="1" id="KW-1133">Transmembrane helix</keyword>
<feature type="transmembrane region" description="Helical" evidence="1">
    <location>
        <begin position="158"/>
        <end position="178"/>
    </location>
</feature>
<feature type="transmembrane region" description="Helical" evidence="1">
    <location>
        <begin position="382"/>
        <end position="407"/>
    </location>
</feature>
<name>A0ABV6NRM1_9ACTN</name>
<organism evidence="2 3">
    <name type="scientific">Plantactinospora siamensis</name>
    <dbReference type="NCBI Taxonomy" id="555372"/>
    <lineage>
        <taxon>Bacteria</taxon>
        <taxon>Bacillati</taxon>
        <taxon>Actinomycetota</taxon>
        <taxon>Actinomycetes</taxon>
        <taxon>Micromonosporales</taxon>
        <taxon>Micromonosporaceae</taxon>
        <taxon>Plantactinospora</taxon>
    </lineage>
</organism>
<evidence type="ECO:0000313" key="3">
    <source>
        <dbReference type="Proteomes" id="UP001589894"/>
    </source>
</evidence>
<feature type="transmembrane region" description="Helical" evidence="1">
    <location>
        <begin position="487"/>
        <end position="505"/>
    </location>
</feature>
<comment type="caution">
    <text evidence="2">The sequence shown here is derived from an EMBL/GenBank/DDBJ whole genome shotgun (WGS) entry which is preliminary data.</text>
</comment>
<dbReference type="RefSeq" id="WP_377335897.1">
    <property type="nucleotide sequence ID" value="NZ_JBHLUE010000002.1"/>
</dbReference>
<dbReference type="Pfam" id="PF19814">
    <property type="entry name" value="DUF6297"/>
    <property type="match status" value="1"/>
</dbReference>
<evidence type="ECO:0000256" key="1">
    <source>
        <dbReference type="SAM" id="Phobius"/>
    </source>
</evidence>
<feature type="transmembrane region" description="Helical" evidence="1">
    <location>
        <begin position="413"/>
        <end position="431"/>
    </location>
</feature>
<protein>
    <submittedName>
        <fullName evidence="2">DUF6297 family protein</fullName>
    </submittedName>
</protein>
<feature type="transmembrane region" description="Helical" evidence="1">
    <location>
        <begin position="129"/>
        <end position="152"/>
    </location>
</feature>
<dbReference type="EMBL" id="JBHLUE010000002">
    <property type="protein sequence ID" value="MFC0563420.1"/>
    <property type="molecule type" value="Genomic_DNA"/>
</dbReference>
<feature type="transmembrane region" description="Helical" evidence="1">
    <location>
        <begin position="190"/>
        <end position="211"/>
    </location>
</feature>
<keyword evidence="1" id="KW-0472">Membrane</keyword>
<proteinExistence type="predicted"/>
<dbReference type="Proteomes" id="UP001589894">
    <property type="component" value="Unassembled WGS sequence"/>
</dbReference>
<evidence type="ECO:0000313" key="2">
    <source>
        <dbReference type="EMBL" id="MFC0563420.1"/>
    </source>
</evidence>